<feature type="compositionally biased region" description="Polar residues" evidence="1">
    <location>
        <begin position="236"/>
        <end position="253"/>
    </location>
</feature>
<accession>A0A3D9USG1</accession>
<feature type="compositionally biased region" description="Basic and acidic residues" evidence="1">
    <location>
        <begin position="220"/>
        <end position="231"/>
    </location>
</feature>
<name>A0A3D9USG1_9MICO</name>
<gene>
    <name evidence="2" type="ORF">DFJ65_3366</name>
</gene>
<dbReference type="RefSeq" id="WP_115923993.1">
    <property type="nucleotide sequence ID" value="NZ_QTUA01000001.1"/>
</dbReference>
<organism evidence="2 3">
    <name type="scientific">Calidifontibacter indicus</name>
    <dbReference type="NCBI Taxonomy" id="419650"/>
    <lineage>
        <taxon>Bacteria</taxon>
        <taxon>Bacillati</taxon>
        <taxon>Actinomycetota</taxon>
        <taxon>Actinomycetes</taxon>
        <taxon>Micrococcales</taxon>
        <taxon>Dermacoccaceae</taxon>
        <taxon>Calidifontibacter</taxon>
    </lineage>
</organism>
<feature type="compositionally biased region" description="Basic and acidic residues" evidence="1">
    <location>
        <begin position="285"/>
        <end position="296"/>
    </location>
</feature>
<feature type="compositionally biased region" description="Low complexity" evidence="1">
    <location>
        <begin position="254"/>
        <end position="279"/>
    </location>
</feature>
<keyword evidence="3" id="KW-1185">Reference proteome</keyword>
<dbReference type="OrthoDB" id="5149112at2"/>
<feature type="compositionally biased region" description="Low complexity" evidence="1">
    <location>
        <begin position="342"/>
        <end position="358"/>
    </location>
</feature>
<evidence type="ECO:0000256" key="1">
    <source>
        <dbReference type="SAM" id="MobiDB-lite"/>
    </source>
</evidence>
<dbReference type="EMBL" id="QTUA01000001">
    <property type="protein sequence ID" value="REF32259.1"/>
    <property type="molecule type" value="Genomic_DNA"/>
</dbReference>
<proteinExistence type="predicted"/>
<feature type="compositionally biased region" description="Acidic residues" evidence="1">
    <location>
        <begin position="331"/>
        <end position="341"/>
    </location>
</feature>
<dbReference type="AlphaFoldDB" id="A0A3D9USG1"/>
<evidence type="ECO:0000313" key="3">
    <source>
        <dbReference type="Proteomes" id="UP000256253"/>
    </source>
</evidence>
<evidence type="ECO:0000313" key="2">
    <source>
        <dbReference type="EMBL" id="REF32259.1"/>
    </source>
</evidence>
<comment type="caution">
    <text evidence="2">The sequence shown here is derived from an EMBL/GenBank/DDBJ whole genome shotgun (WGS) entry which is preliminary data.</text>
</comment>
<feature type="compositionally biased region" description="Low complexity" evidence="1">
    <location>
        <begin position="179"/>
        <end position="219"/>
    </location>
</feature>
<dbReference type="Proteomes" id="UP000256253">
    <property type="component" value="Unassembled WGS sequence"/>
</dbReference>
<protein>
    <submittedName>
        <fullName evidence="2">Uncharacterized protein</fullName>
    </submittedName>
</protein>
<reference evidence="2 3" key="1">
    <citation type="submission" date="2018-08" db="EMBL/GenBank/DDBJ databases">
        <title>Sequencing the genomes of 1000 actinobacteria strains.</title>
        <authorList>
            <person name="Klenk H.-P."/>
        </authorList>
    </citation>
    <scope>NUCLEOTIDE SEQUENCE [LARGE SCALE GENOMIC DNA]</scope>
    <source>
        <strain evidence="2 3">DSM 22967</strain>
    </source>
</reference>
<sequence length="402" mass="39516">MPTNSALRSPAAQNLLAAAVAGVGVLVRPARIPVWARRSLTVANTAGTAGSMLMTNKAAENTGALGVKPVSGPRDTAASTGSALAAAAGSLSLLTSGIGLKLDAKAESYLTKRGVKRPRLWMAVGAIGLVFVIKTVQDAATRKAEDAATKFADSRQVPPAAGDKVRRCDIAATSKPAVTGAKPSTSTTAPTAAGSTGSSGSGASAGSAGADSTAASSASDGDKKSAEKAEKIAPATDSTTATDQARPVVSSTDGSSDQAPALAAASAADAADAPGTATPNVEDTPIWKDVAERKGGAETIADADGQSDASDASGAAGATDETADRAAADEAGADSTDESTDASDVTSDAKAAGTPDAADNADEKADKTGGSTAYRPSRFEQQLAETTPDDVDGPLADGLQRE</sequence>
<feature type="compositionally biased region" description="Low complexity" evidence="1">
    <location>
        <begin position="302"/>
        <end position="320"/>
    </location>
</feature>
<feature type="region of interest" description="Disordered" evidence="1">
    <location>
        <begin position="146"/>
        <end position="402"/>
    </location>
</feature>